<dbReference type="OrthoDB" id="9770183at2"/>
<evidence type="ECO:0000313" key="3">
    <source>
        <dbReference type="Proteomes" id="UP000050277"/>
    </source>
</evidence>
<protein>
    <submittedName>
        <fullName evidence="2">6-aminohexanoate hydrolase</fullName>
    </submittedName>
</protein>
<evidence type="ECO:0000259" key="1">
    <source>
        <dbReference type="Pfam" id="PF00144"/>
    </source>
</evidence>
<reference evidence="2 3" key="1">
    <citation type="submission" date="2015-07" db="EMBL/GenBank/DDBJ databases">
        <title>Whole genome sequence of Herpetosiphon geysericola DSM 7119.</title>
        <authorList>
            <person name="Hemp J."/>
            <person name="Ward L.M."/>
            <person name="Pace L.A."/>
            <person name="Fischer W.W."/>
        </authorList>
    </citation>
    <scope>NUCLEOTIDE SEQUENCE [LARGE SCALE GENOMIC DNA]</scope>
    <source>
        <strain evidence="2 3">DSM 7119</strain>
    </source>
</reference>
<dbReference type="PANTHER" id="PTHR43283:SF7">
    <property type="entry name" value="BETA-LACTAMASE-RELATED DOMAIN-CONTAINING PROTEIN"/>
    <property type="match status" value="1"/>
</dbReference>
<dbReference type="InterPro" id="IPR001466">
    <property type="entry name" value="Beta-lactam-related"/>
</dbReference>
<accession>A0A0P6YIJ7</accession>
<keyword evidence="2" id="KW-0378">Hydrolase</keyword>
<evidence type="ECO:0000313" key="2">
    <source>
        <dbReference type="EMBL" id="KPL90368.1"/>
    </source>
</evidence>
<dbReference type="PANTHER" id="PTHR43283">
    <property type="entry name" value="BETA-LACTAMASE-RELATED"/>
    <property type="match status" value="1"/>
</dbReference>
<dbReference type="Pfam" id="PF00144">
    <property type="entry name" value="Beta-lactamase"/>
    <property type="match status" value="1"/>
</dbReference>
<dbReference type="GO" id="GO:0016787">
    <property type="term" value="F:hydrolase activity"/>
    <property type="evidence" value="ECO:0007669"/>
    <property type="project" value="UniProtKB-KW"/>
</dbReference>
<comment type="caution">
    <text evidence="2">The sequence shown here is derived from an EMBL/GenBank/DDBJ whole genome shotgun (WGS) entry which is preliminary data.</text>
</comment>
<dbReference type="EMBL" id="LGKP01000012">
    <property type="protein sequence ID" value="KPL90368.1"/>
    <property type="molecule type" value="Genomic_DNA"/>
</dbReference>
<dbReference type="AlphaFoldDB" id="A0A0P6YIJ7"/>
<dbReference type="SUPFAM" id="SSF56601">
    <property type="entry name" value="beta-lactamase/transpeptidase-like"/>
    <property type="match status" value="1"/>
</dbReference>
<feature type="domain" description="Beta-lactamase-related" evidence="1">
    <location>
        <begin position="94"/>
        <end position="387"/>
    </location>
</feature>
<dbReference type="Proteomes" id="UP000050277">
    <property type="component" value="Unassembled WGS sequence"/>
</dbReference>
<dbReference type="PATRIC" id="fig|70996.4.peg.4777"/>
<proteinExistence type="predicted"/>
<dbReference type="RefSeq" id="WP_054533734.1">
    <property type="nucleotide sequence ID" value="NZ_LGKP01000012.1"/>
</dbReference>
<dbReference type="STRING" id="70996.SE18_07095"/>
<name>A0A0P6YIJ7_9CHLR</name>
<keyword evidence="3" id="KW-1185">Reference proteome</keyword>
<dbReference type="InterPro" id="IPR050789">
    <property type="entry name" value="Diverse_Enzym_Activities"/>
</dbReference>
<gene>
    <name evidence="2" type="ORF">SE18_07095</name>
</gene>
<sequence>MNQPIPQTAVELGLMQGFPPASSVQHAQQLLKPYNRWSFQNIQLLNPVADVWHGNGPSSEFSYNLQDLDSIRYKNYLSQEFDFNHMVEQSYTDGIMVLHRGKVIYERYLNGMQPQTLHAWASGSKSVTGTLAALLVAEQLLDPQATVASYLPELADSGFGAATLAQVLGMSTAVGFSEQTGNLVTENFNYGVALGWNERPSEYDGPTNVYEFLPTMLKTGEHGQRFSYQTPNTDVLAWIIKRVLNCSLAEAVSQHIWRKLGAERDALWVVDSACAETAGSGFCSTLRDMARFGQMLLQRGSFNGQQILPATAVAAIEAGGDQAVFANSAIAHPSNANYSYNYQWWNTHNQHGAYIAHGYGGQMLYIAPKAELVFAKMSSYPTPTPDGSEFYAAMGAMPSLIAALQ</sequence>
<dbReference type="InterPro" id="IPR012338">
    <property type="entry name" value="Beta-lactam/transpept-like"/>
</dbReference>
<dbReference type="Gene3D" id="3.40.710.10">
    <property type="entry name" value="DD-peptidase/beta-lactamase superfamily"/>
    <property type="match status" value="1"/>
</dbReference>
<organism evidence="2 3">
    <name type="scientific">Herpetosiphon geysericola</name>
    <dbReference type="NCBI Taxonomy" id="70996"/>
    <lineage>
        <taxon>Bacteria</taxon>
        <taxon>Bacillati</taxon>
        <taxon>Chloroflexota</taxon>
        <taxon>Chloroflexia</taxon>
        <taxon>Herpetosiphonales</taxon>
        <taxon>Herpetosiphonaceae</taxon>
        <taxon>Herpetosiphon</taxon>
    </lineage>
</organism>